<dbReference type="GO" id="GO:0008843">
    <property type="term" value="F:endochitinase activity"/>
    <property type="evidence" value="ECO:0007669"/>
    <property type="project" value="UniProtKB-EC"/>
</dbReference>
<feature type="region of interest" description="Disordered" evidence="1">
    <location>
        <begin position="714"/>
        <end position="778"/>
    </location>
</feature>
<feature type="signal peptide" evidence="2">
    <location>
        <begin position="1"/>
        <end position="21"/>
    </location>
</feature>
<dbReference type="GO" id="GO:0005576">
    <property type="term" value="C:extracellular region"/>
    <property type="evidence" value="ECO:0007669"/>
    <property type="project" value="TreeGrafter"/>
</dbReference>
<keyword evidence="4" id="KW-0326">Glycosidase</keyword>
<name>A0A9W9CTR5_9PEZI</name>
<dbReference type="Proteomes" id="UP001140453">
    <property type="component" value="Unassembled WGS sequence"/>
</dbReference>
<feature type="domain" description="GH18" evidence="3">
    <location>
        <begin position="22"/>
        <end position="336"/>
    </location>
</feature>
<dbReference type="InterPro" id="IPR050542">
    <property type="entry name" value="Glycosyl_Hydrlase18_Chitinase"/>
</dbReference>
<evidence type="ECO:0000256" key="1">
    <source>
        <dbReference type="SAM" id="MobiDB-lite"/>
    </source>
</evidence>
<reference evidence="4" key="1">
    <citation type="submission" date="2022-10" db="EMBL/GenBank/DDBJ databases">
        <title>Tapping the CABI collections for fungal endophytes: first genome assemblies for Collariella, Neodidymelliopsis, Ascochyta clinopodiicola, Didymella pomorum, Didymosphaeria variabile, Neocosmospora piperis and Neocucurbitaria cava.</title>
        <authorList>
            <person name="Hill R."/>
        </authorList>
    </citation>
    <scope>NUCLEOTIDE SEQUENCE</scope>
    <source>
        <strain evidence="4">IMI 355082</strain>
    </source>
</reference>
<dbReference type="PANTHER" id="PTHR45708:SF47">
    <property type="entry name" value="ENDOCHITINASE A"/>
    <property type="match status" value="1"/>
</dbReference>
<evidence type="ECO:0000313" key="5">
    <source>
        <dbReference type="Proteomes" id="UP001140453"/>
    </source>
</evidence>
<organism evidence="4 5">
    <name type="scientific">Gnomoniopsis smithogilvyi</name>
    <dbReference type="NCBI Taxonomy" id="1191159"/>
    <lineage>
        <taxon>Eukaryota</taxon>
        <taxon>Fungi</taxon>
        <taxon>Dikarya</taxon>
        <taxon>Ascomycota</taxon>
        <taxon>Pezizomycotina</taxon>
        <taxon>Sordariomycetes</taxon>
        <taxon>Sordariomycetidae</taxon>
        <taxon>Diaporthales</taxon>
        <taxon>Gnomoniaceae</taxon>
        <taxon>Gnomoniopsis</taxon>
    </lineage>
</organism>
<keyword evidence="5" id="KW-1185">Reference proteome</keyword>
<dbReference type="SUPFAM" id="SSF51445">
    <property type="entry name" value="(Trans)glycosidases"/>
    <property type="match status" value="1"/>
</dbReference>
<evidence type="ECO:0000259" key="3">
    <source>
        <dbReference type="PROSITE" id="PS51910"/>
    </source>
</evidence>
<comment type="caution">
    <text evidence="4">The sequence shown here is derived from an EMBL/GenBank/DDBJ whole genome shotgun (WGS) entry which is preliminary data.</text>
</comment>
<feature type="compositionally biased region" description="Low complexity" evidence="1">
    <location>
        <begin position="797"/>
        <end position="815"/>
    </location>
</feature>
<dbReference type="GO" id="GO:0005975">
    <property type="term" value="P:carbohydrate metabolic process"/>
    <property type="evidence" value="ECO:0007669"/>
    <property type="project" value="InterPro"/>
</dbReference>
<dbReference type="PANTHER" id="PTHR45708">
    <property type="entry name" value="ENDOCHITINASE"/>
    <property type="match status" value="1"/>
</dbReference>
<accession>A0A9W9CTR5</accession>
<dbReference type="OrthoDB" id="6020543at2759"/>
<dbReference type="AlphaFoldDB" id="A0A9W9CTR5"/>
<feature type="region of interest" description="Disordered" evidence="1">
    <location>
        <begin position="797"/>
        <end position="826"/>
    </location>
</feature>
<evidence type="ECO:0000313" key="4">
    <source>
        <dbReference type="EMBL" id="KAJ4386607.1"/>
    </source>
</evidence>
<dbReference type="Pfam" id="PF00704">
    <property type="entry name" value="Glyco_hydro_18"/>
    <property type="match status" value="1"/>
</dbReference>
<gene>
    <name evidence="4" type="primary">CHT2_1</name>
    <name evidence="4" type="ORF">N0V93_009505</name>
</gene>
<dbReference type="EC" id="3.2.1.14" evidence="4"/>
<feature type="compositionally biased region" description="Polar residues" evidence="1">
    <location>
        <begin position="714"/>
        <end position="732"/>
    </location>
</feature>
<dbReference type="EMBL" id="JAPEVB010000006">
    <property type="protein sequence ID" value="KAJ4386607.1"/>
    <property type="molecule type" value="Genomic_DNA"/>
</dbReference>
<sequence length="899" mass="93895">MYFRADFLAAALAAVPTLATGSSVNVYFGQNGEADIGDVCADPSFEYITLGFINVSPENGGLSGLPGSNFAGHCWAGYYENNGYVSELLNDCPYLTPGIEVCQSQYGKKVLLSIGGVFTETSNYSISSYENGVEFANFVWGAYGPYDESWGAQPRPFDYEGTHVAVDGYDFDIETSEAGNEGYRGMIETLRSLIEASGRDDIITGAPQCPLDDEYQDMKYLLENVQFDRLWIQFYNNPQCGILNADGTLNSGFNYNAWETFLADTPSANAKLHIGLPGSADASNNGYVDATIAAGVLCSSQSSGGMFGGLMLWDQTFAAANVDESGSSYNEILYESMRCSCGECPVSSTTSSHKLKLFHRVPNPGVKYQLNYLLHQHHQFQLIHCILYDIIFSFRGYHYSHQRRKPLALSHDLSAILGCRLLAIGPKWSRVSIIQLDINSRLIYGYFNLKTISFTPFVHFYEVFVSERPWNFPTIKLTDCVGVQQAHRKLQLIAPPTSSAEVGAGTSSSGIGLIVSSSTIPAGVTETIWTTTVYTVTSCAATVTDCPAGTHYSTSSWAISTTVVPASSNSSVGAEKGSTSSKGVTATVSPTSSAGSSYITSPVGEVTSTIWSTQVHTITSCAPTVTDCPAGTHYLTTSYPVSTTVFPGSSTSEAGAQSETTSLSSEQWTTSTIFSTTVYTVTSCAATITDCPAQIGSVTTEVIAISTTVCPVTAAGSPSTGSPLPAETGTTASSSAGSSDSGSSSGSGNDEGSGSDSSSSGSSGSSPELVEPAPVTITSGTLTTTTRIFSTVFVPVPTSSSSSISSSTINSGSGVETSSSLEAANNAGAPGADYTVPVSVGTGHHNATVTKTYSLSKVGPTSVPSKSTSATSPIVTAGAGRSVGGVGLAMMVGLAALIL</sequence>
<dbReference type="PROSITE" id="PS51910">
    <property type="entry name" value="GH18_2"/>
    <property type="match status" value="1"/>
</dbReference>
<feature type="chain" id="PRO_5040916781" evidence="2">
    <location>
        <begin position="22"/>
        <end position="899"/>
    </location>
</feature>
<evidence type="ECO:0000256" key="2">
    <source>
        <dbReference type="SAM" id="SignalP"/>
    </source>
</evidence>
<protein>
    <submittedName>
        <fullName evidence="4">Chitinase 2</fullName>
        <ecNumber evidence="4">3.2.1.14</ecNumber>
    </submittedName>
</protein>
<dbReference type="Gene3D" id="3.20.20.80">
    <property type="entry name" value="Glycosidases"/>
    <property type="match status" value="1"/>
</dbReference>
<feature type="compositionally biased region" description="Low complexity" evidence="1">
    <location>
        <begin position="733"/>
        <end position="766"/>
    </location>
</feature>
<feature type="region of interest" description="Disordered" evidence="1">
    <location>
        <begin position="647"/>
        <end position="666"/>
    </location>
</feature>
<dbReference type="InterPro" id="IPR001223">
    <property type="entry name" value="Glyco_hydro18_cat"/>
</dbReference>
<proteinExistence type="predicted"/>
<keyword evidence="2" id="KW-0732">Signal</keyword>
<keyword evidence="4" id="KW-0378">Hydrolase</keyword>
<dbReference type="InterPro" id="IPR017853">
    <property type="entry name" value="GH"/>
</dbReference>
<feature type="region of interest" description="Disordered" evidence="1">
    <location>
        <begin position="568"/>
        <end position="587"/>
    </location>
</feature>